<evidence type="ECO:0000313" key="1">
    <source>
        <dbReference type="EMBL" id="AKH46792.1"/>
    </source>
</evidence>
<organism evidence="1">
    <name type="scientific">uncultured marine virus</name>
    <dbReference type="NCBI Taxonomy" id="186617"/>
    <lineage>
        <taxon>Viruses</taxon>
        <taxon>environmental samples</taxon>
    </lineage>
</organism>
<accession>A0A0F7L5J6</accession>
<protein>
    <submittedName>
        <fullName evidence="1">Uncharacterized protein</fullName>
    </submittedName>
</protein>
<dbReference type="EMBL" id="KR029586">
    <property type="protein sequence ID" value="AKH46792.1"/>
    <property type="molecule type" value="Genomic_DNA"/>
</dbReference>
<sequence>MENKTYKLDWELDVNFNIETSGYTISAKYEDTIYQIATPDMDLSTFGRALDLLFKKIEEYESGEVDD</sequence>
<name>A0A0F7L5J6_9VIRU</name>
<reference evidence="1" key="2">
    <citation type="submission" date="2015-03" db="EMBL/GenBank/DDBJ databases">
        <authorList>
            <person name="Chow C.-E.T."/>
            <person name="Winget D.M."/>
            <person name="White R.A.III."/>
            <person name="Hallam S.J."/>
            <person name="Suttle C.A."/>
        </authorList>
    </citation>
    <scope>NUCLEOTIDE SEQUENCE</scope>
    <source>
        <strain evidence="1">Anoxic2_2</strain>
    </source>
</reference>
<proteinExistence type="predicted"/>
<reference evidence="1" key="1">
    <citation type="journal article" date="2015" name="Front. Microbiol.">
        <title>Combining genomic sequencing methods to explore viral diversity and reveal potential virus-host interactions.</title>
        <authorList>
            <person name="Chow C.E."/>
            <person name="Winget D.M."/>
            <person name="White R.A.III."/>
            <person name="Hallam S.J."/>
            <person name="Suttle C.A."/>
        </authorList>
    </citation>
    <scope>NUCLEOTIDE SEQUENCE</scope>
    <source>
        <strain evidence="1">Anoxic2_2</strain>
    </source>
</reference>